<dbReference type="InterPro" id="IPR041881">
    <property type="entry name" value="PqqD_sf"/>
</dbReference>
<gene>
    <name evidence="2" type="ORF">GC106_83550</name>
</gene>
<evidence type="ECO:0000259" key="1">
    <source>
        <dbReference type="Pfam" id="PF13471"/>
    </source>
</evidence>
<evidence type="ECO:0000313" key="2">
    <source>
        <dbReference type="EMBL" id="NRN71080.1"/>
    </source>
</evidence>
<name>A0ABX2FI59_9PSEU</name>
<dbReference type="Gene3D" id="1.10.10.1150">
    <property type="entry name" value="Coenzyme PQQ synthesis protein D (PqqD)"/>
    <property type="match status" value="1"/>
</dbReference>
<dbReference type="Pfam" id="PF05402">
    <property type="entry name" value="PqqD"/>
    <property type="match status" value="1"/>
</dbReference>
<dbReference type="InterPro" id="IPR053521">
    <property type="entry name" value="McjB-like"/>
</dbReference>
<keyword evidence="3" id="KW-1185">Reference proteome</keyword>
<sequence length="238" mass="26171">MSGRFVIPETVHATPDDRGNLTLLNQATGRWHLLNRTGAEFYQSLRAHQDIQTAIDSLVRRHPDVPAGQIQHDIELLVSALVARGLLVPDELFRRQAAGILMTLPPTSQPNTRLQGFTALVAFPVALLLLKMPFRVTTAAVTRLKHRLCRRKATIAEAQGVLSAARRAGRFHPGRVACLEESLTAVLAAAIIGYRVDWCFGFAVDPLSFHAWIAVDGSPVTDNSDDPINSTYRQVLVI</sequence>
<dbReference type="Proteomes" id="UP000763557">
    <property type="component" value="Unassembled WGS sequence"/>
</dbReference>
<proteinExistence type="predicted"/>
<reference evidence="2 3" key="1">
    <citation type="submission" date="2020-01" db="EMBL/GenBank/DDBJ databases">
        <title>Kibdelosporangium persica a novel Actinomycetes from a hot desert in Iran.</title>
        <authorList>
            <person name="Safaei N."/>
            <person name="Zaburannyi N."/>
            <person name="Mueller R."/>
            <person name="Wink J."/>
        </authorList>
    </citation>
    <scope>NUCLEOTIDE SEQUENCE [LARGE SCALE GENOMIC DNA]</scope>
    <source>
        <strain evidence="2 3">4NS15</strain>
    </source>
</reference>
<protein>
    <submittedName>
        <fullName evidence="2">Coenzyme PQQ synthesis protein D (PqqD)</fullName>
    </submittedName>
</protein>
<dbReference type="EMBL" id="JAAATY010000051">
    <property type="protein sequence ID" value="NRN71080.1"/>
    <property type="molecule type" value="Genomic_DNA"/>
</dbReference>
<accession>A0ABX2FI59</accession>
<dbReference type="InterPro" id="IPR008792">
    <property type="entry name" value="PQQD"/>
</dbReference>
<dbReference type="Pfam" id="PF13471">
    <property type="entry name" value="Transglut_core3"/>
    <property type="match status" value="1"/>
</dbReference>
<comment type="caution">
    <text evidence="2">The sequence shown here is derived from an EMBL/GenBank/DDBJ whole genome shotgun (WGS) entry which is preliminary data.</text>
</comment>
<feature type="domain" description="Microcin J25-processing protein McjB C-terminal" evidence="1">
    <location>
        <begin position="120"/>
        <end position="225"/>
    </location>
</feature>
<organism evidence="2 3">
    <name type="scientific">Kibdelosporangium persicum</name>
    <dbReference type="NCBI Taxonomy" id="2698649"/>
    <lineage>
        <taxon>Bacteria</taxon>
        <taxon>Bacillati</taxon>
        <taxon>Actinomycetota</taxon>
        <taxon>Actinomycetes</taxon>
        <taxon>Pseudonocardiales</taxon>
        <taxon>Pseudonocardiaceae</taxon>
        <taxon>Kibdelosporangium</taxon>
    </lineage>
</organism>
<dbReference type="RefSeq" id="WP_173142259.1">
    <property type="nucleotide sequence ID" value="NZ_CBCSGW010000025.1"/>
</dbReference>
<dbReference type="InterPro" id="IPR032708">
    <property type="entry name" value="McjB_C"/>
</dbReference>
<dbReference type="NCBIfam" id="NF033537">
    <property type="entry name" value="lasso_biosyn_B2"/>
    <property type="match status" value="1"/>
</dbReference>
<evidence type="ECO:0000313" key="3">
    <source>
        <dbReference type="Proteomes" id="UP000763557"/>
    </source>
</evidence>